<proteinExistence type="predicted"/>
<evidence type="ECO:0000313" key="1">
    <source>
        <dbReference type="EMBL" id="MEC0273358.1"/>
    </source>
</evidence>
<gene>
    <name evidence="1" type="ORF">P4706_09815</name>
</gene>
<accession>A0AAW9NAK7</accession>
<dbReference type="Pfam" id="PF08713">
    <property type="entry name" value="DNA_alkylation"/>
    <property type="match status" value="1"/>
</dbReference>
<dbReference type="InterPro" id="IPR016024">
    <property type="entry name" value="ARM-type_fold"/>
</dbReference>
<dbReference type="AlphaFoldDB" id="A0AAW9NAK7"/>
<dbReference type="Proteomes" id="UP001307168">
    <property type="component" value="Unassembled WGS sequence"/>
</dbReference>
<evidence type="ECO:0000313" key="2">
    <source>
        <dbReference type="Proteomes" id="UP001307168"/>
    </source>
</evidence>
<organism evidence="1 2">
    <name type="scientific">Peribacillus castrilensis</name>
    <dbReference type="NCBI Taxonomy" id="2897690"/>
    <lineage>
        <taxon>Bacteria</taxon>
        <taxon>Bacillati</taxon>
        <taxon>Bacillota</taxon>
        <taxon>Bacilli</taxon>
        <taxon>Bacillales</taxon>
        <taxon>Bacillaceae</taxon>
        <taxon>Peribacillus</taxon>
    </lineage>
</organism>
<dbReference type="EMBL" id="JARNBH010000011">
    <property type="protein sequence ID" value="MEC0273358.1"/>
    <property type="molecule type" value="Genomic_DNA"/>
</dbReference>
<comment type="caution">
    <text evidence="1">The sequence shown here is derived from an EMBL/GenBank/DDBJ whole genome shotgun (WGS) entry which is preliminary data.</text>
</comment>
<dbReference type="InterPro" id="IPR014825">
    <property type="entry name" value="DNA_alkylation"/>
</dbReference>
<dbReference type="RefSeq" id="WP_367406742.1">
    <property type="nucleotide sequence ID" value="NZ_JARNBH010000011.1"/>
</dbReference>
<name>A0AAW9NAK7_9BACI</name>
<dbReference type="SUPFAM" id="SSF48371">
    <property type="entry name" value="ARM repeat"/>
    <property type="match status" value="1"/>
</dbReference>
<protein>
    <submittedName>
        <fullName evidence="1">DNA alkylation repair protein</fullName>
    </submittedName>
</protein>
<sequence>MAEPLKDLYNETFIREFSEKVRGVYLSFSTESFIGEVMDEHWDERKLKERIRHISITLGKHLPSDYQEALDILYRLDKDCEGFRYLFFPDFVEVHGLNKKDWPLSLDALERFTARSSSEFAIRAFILLDPVLMIEKMKEWTNHDDEHVRRLASEGCRPRLPWGQALPMFKSDPAPVLELLENLKNDPSLYVRKSVANNLNDIAKDHPKTVIETAKRWYESGEPNTIWIIRRGCRTLVRQADPEVLSLFGYTDILNNPNIITNAFIRNEPDSIFIGETSELHFGFQVQEKNTVKLRIEYAIDFVKAKKKTSRKIFLLADRDFSDGEGVKRVRIHNWKDLTTRRHYMGIHRISLLVNGVEVAETQVRLNDGFYKGY</sequence>
<reference evidence="1 2" key="1">
    <citation type="submission" date="2023-03" db="EMBL/GenBank/DDBJ databases">
        <title>Bacillus Genome Sequencing.</title>
        <authorList>
            <person name="Dunlap C."/>
        </authorList>
    </citation>
    <scope>NUCLEOTIDE SEQUENCE [LARGE SCALE GENOMIC DNA]</scope>
    <source>
        <strain evidence="1 2">B-41290</strain>
    </source>
</reference>
<dbReference type="Gene3D" id="1.25.40.290">
    <property type="entry name" value="ARM repeat domains"/>
    <property type="match status" value="1"/>
</dbReference>
<keyword evidence="2" id="KW-1185">Reference proteome</keyword>